<sequence length="153" mass="16506">MKSKKTVVVLVVAITAILFCVALTNMHYISTPRLVIRFEGKPASNVTLILPDGGAGPYQLDGEGSITAREIGWRESLILLPKPDGGGVSVGFPQHGTKVIDFQGRMTTTKIVQYFGLVSNQSEAFTLTDADIADIESGRKSSAEIVEEIRRAN</sequence>
<evidence type="ECO:0000313" key="2">
    <source>
        <dbReference type="Proteomes" id="UP000317238"/>
    </source>
</evidence>
<dbReference type="OrthoDB" id="9889013at2"/>
<evidence type="ECO:0000313" key="1">
    <source>
        <dbReference type="EMBL" id="TWT68629.1"/>
    </source>
</evidence>
<organism evidence="1 2">
    <name type="scientific">Crateriforma conspicua</name>
    <dbReference type="NCBI Taxonomy" id="2527996"/>
    <lineage>
        <taxon>Bacteria</taxon>
        <taxon>Pseudomonadati</taxon>
        <taxon>Planctomycetota</taxon>
        <taxon>Planctomycetia</taxon>
        <taxon>Planctomycetales</taxon>
        <taxon>Planctomycetaceae</taxon>
        <taxon>Crateriforma</taxon>
    </lineage>
</organism>
<accession>A0A5C5Y1D0</accession>
<proteinExistence type="predicted"/>
<dbReference type="AlphaFoldDB" id="A0A5C5Y1D0"/>
<dbReference type="RefSeq" id="WP_146438426.1">
    <property type="nucleotide sequence ID" value="NZ_SJPL01000001.1"/>
</dbReference>
<dbReference type="Proteomes" id="UP000317238">
    <property type="component" value="Unassembled WGS sequence"/>
</dbReference>
<dbReference type="EMBL" id="SJPL01000001">
    <property type="protein sequence ID" value="TWT68629.1"/>
    <property type="molecule type" value="Genomic_DNA"/>
</dbReference>
<protein>
    <submittedName>
        <fullName evidence="1">Uncharacterized protein</fullName>
    </submittedName>
</protein>
<keyword evidence="2" id="KW-1185">Reference proteome</keyword>
<gene>
    <name evidence="1" type="ORF">Pan14r_08760</name>
</gene>
<comment type="caution">
    <text evidence="1">The sequence shown here is derived from an EMBL/GenBank/DDBJ whole genome shotgun (WGS) entry which is preliminary data.</text>
</comment>
<reference evidence="1 2" key="1">
    <citation type="submission" date="2019-02" db="EMBL/GenBank/DDBJ databases">
        <title>Deep-cultivation of Planctomycetes and their phenomic and genomic characterization uncovers novel biology.</title>
        <authorList>
            <person name="Wiegand S."/>
            <person name="Jogler M."/>
            <person name="Boedeker C."/>
            <person name="Pinto D."/>
            <person name="Vollmers J."/>
            <person name="Rivas-Marin E."/>
            <person name="Kohn T."/>
            <person name="Peeters S.H."/>
            <person name="Heuer A."/>
            <person name="Rast P."/>
            <person name="Oberbeckmann S."/>
            <person name="Bunk B."/>
            <person name="Jeske O."/>
            <person name="Meyerdierks A."/>
            <person name="Storesund J.E."/>
            <person name="Kallscheuer N."/>
            <person name="Luecker S."/>
            <person name="Lage O.M."/>
            <person name="Pohl T."/>
            <person name="Merkel B.J."/>
            <person name="Hornburger P."/>
            <person name="Mueller R.-W."/>
            <person name="Bruemmer F."/>
            <person name="Labrenz M."/>
            <person name="Spormann A.M."/>
            <person name="Op Den Camp H."/>
            <person name="Overmann J."/>
            <person name="Amann R."/>
            <person name="Jetten M.S.M."/>
            <person name="Mascher T."/>
            <person name="Medema M.H."/>
            <person name="Devos D.P."/>
            <person name="Kaster A.-K."/>
            <person name="Ovreas L."/>
            <person name="Rohde M."/>
            <person name="Galperin M.Y."/>
            <person name="Jogler C."/>
        </authorList>
    </citation>
    <scope>NUCLEOTIDE SEQUENCE [LARGE SCALE GENOMIC DNA]</scope>
    <source>
        <strain evidence="1 2">Pan14r</strain>
    </source>
</reference>
<name>A0A5C5Y1D0_9PLAN</name>